<organism evidence="3 4">
    <name type="scientific">Caulifigura coniformis</name>
    <dbReference type="NCBI Taxonomy" id="2527983"/>
    <lineage>
        <taxon>Bacteria</taxon>
        <taxon>Pseudomonadati</taxon>
        <taxon>Planctomycetota</taxon>
        <taxon>Planctomycetia</taxon>
        <taxon>Planctomycetales</taxon>
        <taxon>Planctomycetaceae</taxon>
        <taxon>Caulifigura</taxon>
    </lineage>
</organism>
<keyword evidence="4" id="KW-1185">Reference proteome</keyword>
<accession>A0A517SHM1</accession>
<dbReference type="SUPFAM" id="SSF55729">
    <property type="entry name" value="Acyl-CoA N-acyltransferases (Nat)"/>
    <property type="match status" value="1"/>
</dbReference>
<sequence>MNEPGPILCGDSIASIRDELAQGCAAGTSTSVAVRPLSLLRESDFRDWRDLARRAVEPNPFQEPQFITALQEAGVVSSLNVLSVVDDSSGQWLAAGVFEVCLPSLTRPLPHLRSLSSRYSFLDSPLVHRDHLPRALESALRYLQRQRWWHGARFRVVKSEGPQAAEWSRQTKNAGLAIDRDRTWRRAVTHLAGADADALLSRCSRSRRKSLLRARRSLEASGPVSHRLVVPGPHDSRAREEFLRLEALGWKGGTGTAIASSQSDSQFFRNMTEQFAADRRVIFGELLVGDRVIASTCNLVAGTTVFAFKLGWDPEFARGNPGHWAEIELAAALARERPDLERIDSCSQPGSYVEAVSTSSQAMESSVCVWSRRATALCELRRQFRVIRSGWWAAARSEAPADSPDANAPIAATRPSQP</sequence>
<dbReference type="InterPro" id="IPR016181">
    <property type="entry name" value="Acyl_CoA_acyltransferase"/>
</dbReference>
<name>A0A517SHM1_9PLAN</name>
<evidence type="ECO:0000313" key="3">
    <source>
        <dbReference type="EMBL" id="QDT55624.1"/>
    </source>
</evidence>
<feature type="region of interest" description="Disordered" evidence="1">
    <location>
        <begin position="397"/>
        <end position="418"/>
    </location>
</feature>
<protein>
    <recommendedName>
        <fullName evidence="2">BioF2-like acetyltransferase domain-containing protein</fullName>
    </recommendedName>
</protein>
<evidence type="ECO:0000259" key="2">
    <source>
        <dbReference type="Pfam" id="PF13480"/>
    </source>
</evidence>
<dbReference type="Pfam" id="PF13480">
    <property type="entry name" value="Acetyltransf_6"/>
    <property type="match status" value="1"/>
</dbReference>
<evidence type="ECO:0000313" key="4">
    <source>
        <dbReference type="Proteomes" id="UP000315700"/>
    </source>
</evidence>
<dbReference type="AlphaFoldDB" id="A0A517SHM1"/>
<reference evidence="3 4" key="1">
    <citation type="submission" date="2019-02" db="EMBL/GenBank/DDBJ databases">
        <title>Deep-cultivation of Planctomycetes and their phenomic and genomic characterization uncovers novel biology.</title>
        <authorList>
            <person name="Wiegand S."/>
            <person name="Jogler M."/>
            <person name="Boedeker C."/>
            <person name="Pinto D."/>
            <person name="Vollmers J."/>
            <person name="Rivas-Marin E."/>
            <person name="Kohn T."/>
            <person name="Peeters S.H."/>
            <person name="Heuer A."/>
            <person name="Rast P."/>
            <person name="Oberbeckmann S."/>
            <person name="Bunk B."/>
            <person name="Jeske O."/>
            <person name="Meyerdierks A."/>
            <person name="Storesund J.E."/>
            <person name="Kallscheuer N."/>
            <person name="Luecker S."/>
            <person name="Lage O.M."/>
            <person name="Pohl T."/>
            <person name="Merkel B.J."/>
            <person name="Hornburger P."/>
            <person name="Mueller R.-W."/>
            <person name="Bruemmer F."/>
            <person name="Labrenz M."/>
            <person name="Spormann A.M."/>
            <person name="Op den Camp H."/>
            <person name="Overmann J."/>
            <person name="Amann R."/>
            <person name="Jetten M.S.M."/>
            <person name="Mascher T."/>
            <person name="Medema M.H."/>
            <person name="Devos D.P."/>
            <person name="Kaster A.-K."/>
            <person name="Ovreas L."/>
            <person name="Rohde M."/>
            <person name="Galperin M.Y."/>
            <person name="Jogler C."/>
        </authorList>
    </citation>
    <scope>NUCLEOTIDE SEQUENCE [LARGE SCALE GENOMIC DNA]</scope>
    <source>
        <strain evidence="3 4">Pan44</strain>
    </source>
</reference>
<dbReference type="InParanoid" id="A0A517SHM1"/>
<dbReference type="Proteomes" id="UP000315700">
    <property type="component" value="Chromosome"/>
</dbReference>
<evidence type="ECO:0000256" key="1">
    <source>
        <dbReference type="SAM" id="MobiDB-lite"/>
    </source>
</evidence>
<dbReference type="KEGG" id="ccos:Pan44_36700"/>
<feature type="domain" description="BioF2-like acetyltransferase" evidence="2">
    <location>
        <begin position="205"/>
        <end position="336"/>
    </location>
</feature>
<proteinExistence type="predicted"/>
<dbReference type="EMBL" id="CP036271">
    <property type="protein sequence ID" value="QDT55624.1"/>
    <property type="molecule type" value="Genomic_DNA"/>
</dbReference>
<dbReference type="RefSeq" id="WP_197453425.1">
    <property type="nucleotide sequence ID" value="NZ_CP036271.1"/>
</dbReference>
<dbReference type="InterPro" id="IPR038740">
    <property type="entry name" value="BioF2-like_GNAT_dom"/>
</dbReference>
<gene>
    <name evidence="3" type="ORF">Pan44_36700</name>
</gene>